<dbReference type="GO" id="GO:1904680">
    <property type="term" value="F:peptide transmembrane transporter activity"/>
    <property type="evidence" value="ECO:0007669"/>
    <property type="project" value="TreeGrafter"/>
</dbReference>
<dbReference type="PROSITE" id="PS51257">
    <property type="entry name" value="PROKAR_LIPOPROTEIN"/>
    <property type="match status" value="1"/>
</dbReference>
<accession>A0A329QR88</accession>
<dbReference type="EMBL" id="QMIG01000007">
    <property type="protein sequence ID" value="RAW14865.1"/>
    <property type="molecule type" value="Genomic_DNA"/>
</dbReference>
<dbReference type="RefSeq" id="WP_112258225.1">
    <property type="nucleotide sequence ID" value="NZ_QMIG01000007.1"/>
</dbReference>
<name>A0A329QR88_9ACTN</name>
<protein>
    <submittedName>
        <fullName evidence="3">ABC transporter substrate-binding protein</fullName>
    </submittedName>
</protein>
<dbReference type="InterPro" id="IPR030678">
    <property type="entry name" value="Peptide/Ni-bd"/>
</dbReference>
<keyword evidence="4" id="KW-1185">Reference proteome</keyword>
<keyword evidence="1" id="KW-0732">Signal</keyword>
<evidence type="ECO:0000256" key="1">
    <source>
        <dbReference type="SAM" id="SignalP"/>
    </source>
</evidence>
<sequence>MGSSARCAVMVLVAGAVFALSACGVDDEGESGQARQEIAVRGCSPENPLIPGMTMESCGGQIVNQLFSMLIRYEPDTGEPVNEIAESIESDDNRTWTITLEDGWTFHNGEPITAHNFVNAWNWNAYAPNGTLNSYYFRAIEGYADLQPSDEVDSDEEITPDMVESDEMSGLQIIDDMTFKVTLSRPESSFPLRLGYVAFAPLPEHFFDNPEEFGENPVGSGPFQLVDWNRNVDIRLRAFPGYRGEVQPQVDEVNFRIYRDDTAAYNDLQADNLDIMPYLPSAALADSTYKGDLGDRYVREEALAVSTIMFPPESVDPSLSDPRLRRAISMAIDRESIIDAIFHGSRDPATGWVPPGVEGYRPDVCGEYCEYDPDAARDLFDEAGGYDGALTISYNADGDNRAWVEATCHSISDALDVECVGKPVPDFKTFRSQINADEMTGMFRNSWNADYPSIESFLAPVYATDAAGNDAGHHNPEFDELVAEAATLSGEDALEKYKAAEELLVEKMPSIPLWYSTIVAGYSTRVENVKITPFQTVDLLSVRLDDD</sequence>
<feature type="signal peptide" evidence="1">
    <location>
        <begin position="1"/>
        <end position="22"/>
    </location>
</feature>
<dbReference type="Gene3D" id="3.90.76.10">
    <property type="entry name" value="Dipeptide-binding Protein, Domain 1"/>
    <property type="match status" value="1"/>
</dbReference>
<organism evidence="3 4">
    <name type="scientific">Phytoactinopolyspora halophila</name>
    <dbReference type="NCBI Taxonomy" id="1981511"/>
    <lineage>
        <taxon>Bacteria</taxon>
        <taxon>Bacillati</taxon>
        <taxon>Actinomycetota</taxon>
        <taxon>Actinomycetes</taxon>
        <taxon>Jiangellales</taxon>
        <taxon>Jiangellaceae</taxon>
        <taxon>Phytoactinopolyspora</taxon>
    </lineage>
</organism>
<dbReference type="Gene3D" id="3.10.105.10">
    <property type="entry name" value="Dipeptide-binding Protein, Domain 3"/>
    <property type="match status" value="1"/>
</dbReference>
<dbReference type="Proteomes" id="UP000250462">
    <property type="component" value="Unassembled WGS sequence"/>
</dbReference>
<dbReference type="CDD" id="cd00995">
    <property type="entry name" value="PBP2_NikA_DppA_OppA_like"/>
    <property type="match status" value="1"/>
</dbReference>
<feature type="domain" description="Solute-binding protein family 5" evidence="2">
    <location>
        <begin position="79"/>
        <end position="467"/>
    </location>
</feature>
<dbReference type="GO" id="GO:0043190">
    <property type="term" value="C:ATP-binding cassette (ABC) transporter complex"/>
    <property type="evidence" value="ECO:0007669"/>
    <property type="project" value="InterPro"/>
</dbReference>
<dbReference type="GO" id="GO:0042597">
    <property type="term" value="C:periplasmic space"/>
    <property type="evidence" value="ECO:0007669"/>
    <property type="project" value="UniProtKB-ARBA"/>
</dbReference>
<dbReference type="PIRSF" id="PIRSF002741">
    <property type="entry name" value="MppA"/>
    <property type="match status" value="1"/>
</dbReference>
<comment type="caution">
    <text evidence="3">The sequence shown here is derived from an EMBL/GenBank/DDBJ whole genome shotgun (WGS) entry which is preliminary data.</text>
</comment>
<dbReference type="SUPFAM" id="SSF53850">
    <property type="entry name" value="Periplasmic binding protein-like II"/>
    <property type="match status" value="1"/>
</dbReference>
<dbReference type="PANTHER" id="PTHR30290:SF83">
    <property type="entry name" value="ABC TRANSPORTER SUBSTRATE-BINDING PROTEIN"/>
    <property type="match status" value="1"/>
</dbReference>
<dbReference type="AlphaFoldDB" id="A0A329QR88"/>
<feature type="chain" id="PRO_5039038366" evidence="1">
    <location>
        <begin position="23"/>
        <end position="547"/>
    </location>
</feature>
<dbReference type="OrthoDB" id="9046151at2"/>
<dbReference type="PANTHER" id="PTHR30290">
    <property type="entry name" value="PERIPLASMIC BINDING COMPONENT OF ABC TRANSPORTER"/>
    <property type="match status" value="1"/>
</dbReference>
<evidence type="ECO:0000313" key="3">
    <source>
        <dbReference type="EMBL" id="RAW14865.1"/>
    </source>
</evidence>
<proteinExistence type="predicted"/>
<gene>
    <name evidence="3" type="ORF">DPM12_10295</name>
</gene>
<evidence type="ECO:0000259" key="2">
    <source>
        <dbReference type="Pfam" id="PF00496"/>
    </source>
</evidence>
<reference evidence="3 4" key="1">
    <citation type="submission" date="2018-06" db="EMBL/GenBank/DDBJ databases">
        <title>Phytoactinopolyspora halophila sp. nov., a novel halophilic actinomycete isolated from a saline soil in China.</title>
        <authorList>
            <person name="Tang S.-K."/>
        </authorList>
    </citation>
    <scope>NUCLEOTIDE SEQUENCE [LARGE SCALE GENOMIC DNA]</scope>
    <source>
        <strain evidence="3 4">YIM 96934</strain>
    </source>
</reference>
<dbReference type="InterPro" id="IPR039424">
    <property type="entry name" value="SBP_5"/>
</dbReference>
<evidence type="ECO:0000313" key="4">
    <source>
        <dbReference type="Proteomes" id="UP000250462"/>
    </source>
</evidence>
<dbReference type="Gene3D" id="3.40.190.10">
    <property type="entry name" value="Periplasmic binding protein-like II"/>
    <property type="match status" value="1"/>
</dbReference>
<dbReference type="Pfam" id="PF00496">
    <property type="entry name" value="SBP_bac_5"/>
    <property type="match status" value="1"/>
</dbReference>
<dbReference type="GO" id="GO:0015833">
    <property type="term" value="P:peptide transport"/>
    <property type="evidence" value="ECO:0007669"/>
    <property type="project" value="TreeGrafter"/>
</dbReference>
<dbReference type="InterPro" id="IPR000914">
    <property type="entry name" value="SBP_5_dom"/>
</dbReference>